<dbReference type="Proteomes" id="UP000002709">
    <property type="component" value="Chromosome"/>
</dbReference>
<dbReference type="Pfam" id="PF14588">
    <property type="entry name" value="YjgF_endoribonc"/>
    <property type="match status" value="1"/>
</dbReference>
<dbReference type="CDD" id="cd02199">
    <property type="entry name" value="YjgF_YER057c_UK114_like_1"/>
    <property type="match status" value="1"/>
</dbReference>
<dbReference type="PANTHER" id="PTHR43760:SF1">
    <property type="entry name" value="ENDORIBONUCLEASE L-PSP_CHORISMATE MUTASE-LIKE DOMAIN-CONTAINING PROTEIN"/>
    <property type="match status" value="1"/>
</dbReference>
<evidence type="ECO:0000259" key="1">
    <source>
        <dbReference type="Pfam" id="PF14588"/>
    </source>
</evidence>
<dbReference type="InterPro" id="IPR013813">
    <property type="entry name" value="Endoribo_LPSP/chorism_mut-like"/>
</dbReference>
<dbReference type="RefSeq" id="WP_011357696.1">
    <property type="nucleotide sequence ID" value="NC_007512.1"/>
</dbReference>
<dbReference type="eggNOG" id="COG0251">
    <property type="taxonomic scope" value="Bacteria"/>
</dbReference>
<evidence type="ECO:0000313" key="3">
    <source>
        <dbReference type="Proteomes" id="UP000002709"/>
    </source>
</evidence>
<protein>
    <recommendedName>
        <fullName evidence="1">Endoribonuclease L-PSP/chorismate mutase-like domain-containing protein</fullName>
    </recommendedName>
</protein>
<dbReference type="KEGG" id="plt:Plut_0960"/>
<sequence>MESIEQNLADAGLVLPSPSTASPLYAPAILSGNLIYTSGQLPMVDGVLASRGGVGRVSAARLEDASLASRIALINALAAIRTVTGSLDAITQVVRLTLYVSSEPDFTGQHLVANAASTVLLDIFKERGRHVRSAVGVACLPLDASLELELIVAYNPSFPPSH</sequence>
<evidence type="ECO:0000313" key="2">
    <source>
        <dbReference type="EMBL" id="ABB23822.1"/>
    </source>
</evidence>
<name>Q3B4A9_CHLL3</name>
<feature type="domain" description="Endoribonuclease L-PSP/chorismate mutase-like" evidence="1">
    <location>
        <begin position="6"/>
        <end position="144"/>
    </location>
</feature>
<dbReference type="EMBL" id="CP000096">
    <property type="protein sequence ID" value="ABB23822.1"/>
    <property type="molecule type" value="Genomic_DNA"/>
</dbReference>
<organism evidence="2 3">
    <name type="scientific">Chlorobium luteolum (strain DSM 273 / BCRC 81028 / 2530)</name>
    <name type="common">Pelodictyon luteolum</name>
    <dbReference type="NCBI Taxonomy" id="319225"/>
    <lineage>
        <taxon>Bacteria</taxon>
        <taxon>Pseudomonadati</taxon>
        <taxon>Chlorobiota</taxon>
        <taxon>Chlorobiia</taxon>
        <taxon>Chlorobiales</taxon>
        <taxon>Chlorobiaceae</taxon>
        <taxon>Chlorobium/Pelodictyon group</taxon>
        <taxon>Pelodictyon</taxon>
    </lineage>
</organism>
<dbReference type="SUPFAM" id="SSF55298">
    <property type="entry name" value="YjgF-like"/>
    <property type="match status" value="1"/>
</dbReference>
<dbReference type="HOGENOM" id="CLU_104845_0_1_10"/>
<dbReference type="PANTHER" id="PTHR43760">
    <property type="entry name" value="ENDORIBONUCLEASE-RELATED"/>
    <property type="match status" value="1"/>
</dbReference>
<dbReference type="AlphaFoldDB" id="Q3B4A9"/>
<gene>
    <name evidence="2" type="ordered locus">Plut_0960</name>
</gene>
<dbReference type="STRING" id="319225.Plut_0960"/>
<keyword evidence="3" id="KW-1185">Reference proteome</keyword>
<dbReference type="OrthoDB" id="9806350at2"/>
<reference evidence="3" key="1">
    <citation type="submission" date="2005-08" db="EMBL/GenBank/DDBJ databases">
        <title>Complete sequence of Pelodictyon luteolum DSM 273.</title>
        <authorList>
            <consortium name="US DOE Joint Genome Institute"/>
            <person name="Copeland A."/>
            <person name="Lucas S."/>
            <person name="Lapidus A."/>
            <person name="Barry K."/>
            <person name="Detter J.C."/>
            <person name="Glavina T."/>
            <person name="Hammon N."/>
            <person name="Israni S."/>
            <person name="Pitluck S."/>
            <person name="Bryant D."/>
            <person name="Schmutz J."/>
            <person name="Larimer F."/>
            <person name="Land M."/>
            <person name="Kyrpides N."/>
            <person name="Ivanova N."/>
            <person name="Richardson P."/>
        </authorList>
    </citation>
    <scope>NUCLEOTIDE SEQUENCE [LARGE SCALE GENOMIC DNA]</scope>
    <source>
        <strain evidence="3">DSM 273 / BCRC 81028 / 2530</strain>
    </source>
</reference>
<dbReference type="Gene3D" id="3.30.1330.40">
    <property type="entry name" value="RutC-like"/>
    <property type="match status" value="1"/>
</dbReference>
<dbReference type="InterPro" id="IPR035959">
    <property type="entry name" value="RutC-like_sf"/>
</dbReference>
<proteinExistence type="predicted"/>
<accession>Q3B4A9</accession>